<organism evidence="1 2">
    <name type="scientific">Steinernema glaseri</name>
    <dbReference type="NCBI Taxonomy" id="37863"/>
    <lineage>
        <taxon>Eukaryota</taxon>
        <taxon>Metazoa</taxon>
        <taxon>Ecdysozoa</taxon>
        <taxon>Nematoda</taxon>
        <taxon>Chromadorea</taxon>
        <taxon>Rhabditida</taxon>
        <taxon>Tylenchina</taxon>
        <taxon>Panagrolaimomorpha</taxon>
        <taxon>Strongyloidoidea</taxon>
        <taxon>Steinernematidae</taxon>
        <taxon>Steinernema</taxon>
    </lineage>
</organism>
<evidence type="ECO:0000313" key="1">
    <source>
        <dbReference type="Proteomes" id="UP000095287"/>
    </source>
</evidence>
<evidence type="ECO:0000313" key="2">
    <source>
        <dbReference type="WBParaSite" id="L893_g23342.t1"/>
    </source>
</evidence>
<reference evidence="2" key="1">
    <citation type="submission" date="2016-11" db="UniProtKB">
        <authorList>
            <consortium name="WormBaseParasite"/>
        </authorList>
    </citation>
    <scope>IDENTIFICATION</scope>
</reference>
<dbReference type="WBParaSite" id="L893_g23342.t1">
    <property type="protein sequence ID" value="L893_g23342.t1"/>
    <property type="gene ID" value="L893_g23342"/>
</dbReference>
<protein>
    <submittedName>
        <fullName evidence="2">Uncharacterized protein</fullName>
    </submittedName>
</protein>
<dbReference type="AlphaFoldDB" id="A0A1I7Z7E5"/>
<keyword evidence="1" id="KW-1185">Reference proteome</keyword>
<proteinExistence type="predicted"/>
<name>A0A1I7Z7E5_9BILA</name>
<accession>A0A1I7Z7E5</accession>
<sequence length="73" mass="8004">MAVHFYNVFIRHLRTFRAQQGPNSARSTIAFPIVRNSLRIIPSTTSLSVTSSPAPSISGALISAVEMWNMATQ</sequence>
<dbReference type="Proteomes" id="UP000095287">
    <property type="component" value="Unplaced"/>
</dbReference>